<comment type="caution">
    <text evidence="1">The sequence shown here is derived from an EMBL/GenBank/DDBJ whole genome shotgun (WGS) entry which is preliminary data.</text>
</comment>
<protein>
    <submittedName>
        <fullName evidence="1">Uncharacterized protein</fullName>
    </submittedName>
</protein>
<organism evidence="1 2">
    <name type="scientific">Perkinsus olseni</name>
    <name type="common">Perkinsus atlanticus</name>
    <dbReference type="NCBI Taxonomy" id="32597"/>
    <lineage>
        <taxon>Eukaryota</taxon>
        <taxon>Sar</taxon>
        <taxon>Alveolata</taxon>
        <taxon>Perkinsozoa</taxon>
        <taxon>Perkinsea</taxon>
        <taxon>Perkinsida</taxon>
        <taxon>Perkinsidae</taxon>
        <taxon>Perkinsus</taxon>
    </lineage>
</organism>
<dbReference type="Proteomes" id="UP000553632">
    <property type="component" value="Unassembled WGS sequence"/>
</dbReference>
<dbReference type="EMBL" id="JABANO010005760">
    <property type="protein sequence ID" value="KAF4752937.1"/>
    <property type="molecule type" value="Genomic_DNA"/>
</dbReference>
<evidence type="ECO:0000313" key="1">
    <source>
        <dbReference type="EMBL" id="KAF4752937.1"/>
    </source>
</evidence>
<evidence type="ECO:0000313" key="2">
    <source>
        <dbReference type="Proteomes" id="UP000553632"/>
    </source>
</evidence>
<name>A0A7J6U869_PEROL</name>
<sequence>MKVHVVVVGAAANGLSRQLEEVYDIFSRDEPWSESCPFRPLARSDCQANRATSSVLTPFSQPLQAATNRLGNGTAVTAGIVDSEDFLSALNFSARDQRKSLPLVCSGWTPSAPM</sequence>
<keyword evidence="2" id="KW-1185">Reference proteome</keyword>
<dbReference type="AlphaFoldDB" id="A0A7J6U869"/>
<gene>
    <name evidence="1" type="ORF">FOZ63_015981</name>
</gene>
<accession>A0A7J6U869</accession>
<reference evidence="1 2" key="1">
    <citation type="submission" date="2020-04" db="EMBL/GenBank/DDBJ databases">
        <title>Perkinsus olseni comparative genomics.</title>
        <authorList>
            <person name="Bogema D.R."/>
        </authorList>
    </citation>
    <scope>NUCLEOTIDE SEQUENCE [LARGE SCALE GENOMIC DNA]</scope>
    <source>
        <strain evidence="1 2">ATCC PRA-207</strain>
    </source>
</reference>
<proteinExistence type="predicted"/>